<dbReference type="Gene3D" id="2.60.120.1440">
    <property type="match status" value="1"/>
</dbReference>
<dbReference type="Pfam" id="PF04773">
    <property type="entry name" value="FecR"/>
    <property type="match status" value="1"/>
</dbReference>
<proteinExistence type="predicted"/>
<dbReference type="PROSITE" id="PS50005">
    <property type="entry name" value="TPR"/>
    <property type="match status" value="1"/>
</dbReference>
<dbReference type="RefSeq" id="WP_280107450.1">
    <property type="nucleotide sequence ID" value="NZ_CP123000.1"/>
</dbReference>
<name>A0ABY8LY72_9HYPH</name>
<dbReference type="InterPro" id="IPR006860">
    <property type="entry name" value="FecR"/>
</dbReference>
<keyword evidence="5" id="KW-0732">Signal</keyword>
<reference evidence="7 8" key="1">
    <citation type="submission" date="2023-04" db="EMBL/GenBank/DDBJ databases">
        <title>Neorhizobium petrolearium OS53, complete genome.</title>
        <authorList>
            <person name="Yu T."/>
        </authorList>
    </citation>
    <scope>NUCLEOTIDE SEQUENCE [LARGE SCALE GENOMIC DNA]</scope>
    <source>
        <strain evidence="7 8">OS53</strain>
    </source>
</reference>
<protein>
    <submittedName>
        <fullName evidence="7">FecR domain-containing protein</fullName>
    </submittedName>
</protein>
<dbReference type="SMART" id="SM00028">
    <property type="entry name" value="TPR"/>
    <property type="match status" value="5"/>
</dbReference>
<evidence type="ECO:0000256" key="4">
    <source>
        <dbReference type="PROSITE-ProRule" id="PRU00339"/>
    </source>
</evidence>
<evidence type="ECO:0000256" key="5">
    <source>
        <dbReference type="SAM" id="SignalP"/>
    </source>
</evidence>
<sequence length="1222" mass="132766">MLGVLCRFYLVAMSASVLAGGLVSPAVADPVPRSGPAAGAVIARKAGEEVRFIDVSNWRFVDLRQDLLTGDVLRTNATGQLAILFSDRTQIRLGRNSALVVKQVTSGTSADTVLQLQSGTIWARAERGGPGVQVETPAAAAAIRGTDWTMTVSGSQTSLTVLEGVVQFSNPQGSVEVRQGEGAVASIGQAPRKVVIVESDDREQMLFYLPPREAFERMPPSVQPVADMRRNADRITAMPPEQRSTEDWVSLAEAQLSLEGRVRTKETLAVLQGRQLSAAQRARVTLIEAILAASETRYADAARLFAKAERGLDSKRRGIALYGGYYARSLADPNRVEPLPPQVGGPDGAFLRAYAVGFLQDLRAAIKVLADAEKQYPDDPELPAYRAWLALLLNDRQQAQDAMKKALAIDPQEPTALEVRSHYKAGIEGDIDGALADAEAAVRVTPGSSSTWNEIGNLQSERSAGREAEAAYRKAIELDPEDPVARANLAFFYLDLNRVEDAKREIDLALERDPTLSVALIARGRYFMQTGDMDRALEDLLAGTVSDPAYAEGQALLAAALYQKGDRVAAEQAADNADRLDDNSPGISALRTSVAIDSYDSEGAIRNAQEYVKRARARGGQYSSLGANQQAGSALNYAFRFQGLNAWGEYYSDAVFDPFSGVSYIDQGIRGSANPFANGYLYGADIINNSPNGQGFSSILQGLLLEPTLISSRTRGIDLLPQPFLEASIGGGITSTGGDLGYVAEGEVQGYSNLPFPISFYANLEWQTLPDSRDISGLTDLDIDNKVLGGNVYLTASPTPYDRFVLYFNQAHADFSRDSRTLSVPGLVLVDDIDSTTTITNGGIGWSHTFGYENILNAALLFSEQKRKSELYEEVSSVAGAVGWLTENELRQQTYIAAINHSIGMDNFTLRYGIEGGWIDTYQSQNLSFVVPVPFPITSAEDFDRNGVGRIYADLLHDITADLKAEYALFGSLISDDTADTVRLDPRVGIAWSPFEGQWLRAGFIRNSVDLSTPTLSPVGIVGLQQNEISFDPGGSLDTYAFRWDAEWTTDFFTALEYQHQDVHDASIILPLQADTFDTGRGSIDRTSLTANLLLGHGFGLSSTVAYSDTDDKSSAPTAGGQLPFVPEWAGQVALTWVNEANVKATIAANYIGERVDEDGLDLGDYWTLDASLTWEPFDKRFELELAAYNLLDEDFTLDHDDFGNPITGWGRSFKGSLKVRF</sequence>
<dbReference type="SUPFAM" id="SSF56935">
    <property type="entry name" value="Porins"/>
    <property type="match status" value="1"/>
</dbReference>
<keyword evidence="3" id="KW-0998">Cell outer membrane</keyword>
<gene>
    <name evidence="7" type="ORF">QEO92_15680</name>
</gene>
<keyword evidence="2" id="KW-0472">Membrane</keyword>
<comment type="subcellular location">
    <subcellularLocation>
        <location evidence="1">Cell outer membrane</location>
    </subcellularLocation>
</comment>
<feature type="domain" description="FecR protein" evidence="6">
    <location>
        <begin position="71"/>
        <end position="167"/>
    </location>
</feature>
<accession>A0ABY8LY72</accession>
<evidence type="ECO:0000259" key="6">
    <source>
        <dbReference type="Pfam" id="PF04773"/>
    </source>
</evidence>
<dbReference type="Pfam" id="PF14559">
    <property type="entry name" value="TPR_19"/>
    <property type="match status" value="1"/>
</dbReference>
<dbReference type="SUPFAM" id="SSF48452">
    <property type="entry name" value="TPR-like"/>
    <property type="match status" value="2"/>
</dbReference>
<evidence type="ECO:0000313" key="8">
    <source>
        <dbReference type="Proteomes" id="UP001227095"/>
    </source>
</evidence>
<organism evidence="7 8">
    <name type="scientific">Neorhizobium petrolearium</name>
    <dbReference type="NCBI Taxonomy" id="515361"/>
    <lineage>
        <taxon>Bacteria</taxon>
        <taxon>Pseudomonadati</taxon>
        <taxon>Pseudomonadota</taxon>
        <taxon>Alphaproteobacteria</taxon>
        <taxon>Hyphomicrobiales</taxon>
        <taxon>Rhizobiaceae</taxon>
        <taxon>Rhizobium/Agrobacterium group</taxon>
        <taxon>Neorhizobium</taxon>
    </lineage>
</organism>
<keyword evidence="8" id="KW-1185">Reference proteome</keyword>
<dbReference type="EMBL" id="CP123000">
    <property type="protein sequence ID" value="WGI66474.1"/>
    <property type="molecule type" value="Genomic_DNA"/>
</dbReference>
<feature type="repeat" description="TPR" evidence="4">
    <location>
        <begin position="449"/>
        <end position="482"/>
    </location>
</feature>
<dbReference type="InterPro" id="IPR036942">
    <property type="entry name" value="Beta-barrel_TonB_sf"/>
</dbReference>
<evidence type="ECO:0000256" key="2">
    <source>
        <dbReference type="ARBA" id="ARBA00023136"/>
    </source>
</evidence>
<feature type="chain" id="PRO_5045623192" evidence="5">
    <location>
        <begin position="20"/>
        <end position="1222"/>
    </location>
</feature>
<keyword evidence="4" id="KW-0802">TPR repeat</keyword>
<dbReference type="InterPro" id="IPR011990">
    <property type="entry name" value="TPR-like_helical_dom_sf"/>
</dbReference>
<dbReference type="InterPro" id="IPR019734">
    <property type="entry name" value="TPR_rpt"/>
</dbReference>
<evidence type="ECO:0000256" key="3">
    <source>
        <dbReference type="ARBA" id="ARBA00023237"/>
    </source>
</evidence>
<dbReference type="PANTHER" id="PTHR38731">
    <property type="entry name" value="LIPL45-RELATED LIPOPROTEIN-RELATED"/>
    <property type="match status" value="1"/>
</dbReference>
<dbReference type="Gene3D" id="2.40.170.20">
    <property type="entry name" value="TonB-dependent receptor, beta-barrel domain"/>
    <property type="match status" value="1"/>
</dbReference>
<feature type="signal peptide" evidence="5">
    <location>
        <begin position="1"/>
        <end position="19"/>
    </location>
</feature>
<evidence type="ECO:0000313" key="7">
    <source>
        <dbReference type="EMBL" id="WGI66474.1"/>
    </source>
</evidence>
<dbReference type="Gene3D" id="1.25.40.10">
    <property type="entry name" value="Tetratricopeptide repeat domain"/>
    <property type="match status" value="2"/>
</dbReference>
<evidence type="ECO:0000256" key="1">
    <source>
        <dbReference type="ARBA" id="ARBA00004442"/>
    </source>
</evidence>
<dbReference type="Proteomes" id="UP001227095">
    <property type="component" value="Chromosome"/>
</dbReference>